<reference evidence="5 6" key="1">
    <citation type="journal article" date="2017" name="Nat. Ecol. Evol.">
        <title>Scallop genome provides insights into evolution of bilaterian karyotype and development.</title>
        <authorList>
            <person name="Wang S."/>
            <person name="Zhang J."/>
            <person name="Jiao W."/>
            <person name="Li J."/>
            <person name="Xun X."/>
            <person name="Sun Y."/>
            <person name="Guo X."/>
            <person name="Huan P."/>
            <person name="Dong B."/>
            <person name="Zhang L."/>
            <person name="Hu X."/>
            <person name="Sun X."/>
            <person name="Wang J."/>
            <person name="Zhao C."/>
            <person name="Wang Y."/>
            <person name="Wang D."/>
            <person name="Huang X."/>
            <person name="Wang R."/>
            <person name="Lv J."/>
            <person name="Li Y."/>
            <person name="Zhang Z."/>
            <person name="Liu B."/>
            <person name="Lu W."/>
            <person name="Hui Y."/>
            <person name="Liang J."/>
            <person name="Zhou Z."/>
            <person name="Hou R."/>
            <person name="Li X."/>
            <person name="Liu Y."/>
            <person name="Li H."/>
            <person name="Ning X."/>
            <person name="Lin Y."/>
            <person name="Zhao L."/>
            <person name="Xing Q."/>
            <person name="Dou J."/>
            <person name="Li Y."/>
            <person name="Mao J."/>
            <person name="Guo H."/>
            <person name="Dou H."/>
            <person name="Li T."/>
            <person name="Mu C."/>
            <person name="Jiang W."/>
            <person name="Fu Q."/>
            <person name="Fu X."/>
            <person name="Miao Y."/>
            <person name="Liu J."/>
            <person name="Yu Q."/>
            <person name="Li R."/>
            <person name="Liao H."/>
            <person name="Li X."/>
            <person name="Kong Y."/>
            <person name="Jiang Z."/>
            <person name="Chourrout D."/>
            <person name="Li R."/>
            <person name="Bao Z."/>
        </authorList>
    </citation>
    <scope>NUCLEOTIDE SEQUENCE [LARGE SCALE GENOMIC DNA]</scope>
    <source>
        <strain evidence="5 6">PY_sf001</strain>
    </source>
</reference>
<name>A0A210Q0X3_MIZYE</name>
<dbReference type="EMBL" id="NEDP02005293">
    <property type="protein sequence ID" value="OWF42377.1"/>
    <property type="molecule type" value="Genomic_DNA"/>
</dbReference>
<dbReference type="OrthoDB" id="6144433at2759"/>
<feature type="domain" description="Band 7" evidence="4">
    <location>
        <begin position="313"/>
        <end position="443"/>
    </location>
</feature>
<feature type="compositionally biased region" description="Pro residues" evidence="2">
    <location>
        <begin position="103"/>
        <end position="115"/>
    </location>
</feature>
<gene>
    <name evidence="5" type="ORF">KP79_PYT24552</name>
</gene>
<feature type="region of interest" description="Disordered" evidence="2">
    <location>
        <begin position="1"/>
        <end position="22"/>
    </location>
</feature>
<feature type="coiled-coil region" evidence="1">
    <location>
        <begin position="510"/>
        <end position="537"/>
    </location>
</feature>
<evidence type="ECO:0000256" key="3">
    <source>
        <dbReference type="SAM" id="Phobius"/>
    </source>
</evidence>
<keyword evidence="1" id="KW-0175">Coiled coil</keyword>
<dbReference type="Pfam" id="PF01145">
    <property type="entry name" value="Band_7"/>
    <property type="match status" value="1"/>
</dbReference>
<protein>
    <recommendedName>
        <fullName evidence="4">Band 7 domain-containing protein</fullName>
    </recommendedName>
</protein>
<evidence type="ECO:0000256" key="2">
    <source>
        <dbReference type="SAM" id="MobiDB-lite"/>
    </source>
</evidence>
<comment type="caution">
    <text evidence="5">The sequence shown here is derived from an EMBL/GenBank/DDBJ whole genome shotgun (WGS) entry which is preliminary data.</text>
</comment>
<feature type="compositionally biased region" description="Basic and acidic residues" evidence="2">
    <location>
        <begin position="1"/>
        <end position="13"/>
    </location>
</feature>
<organism evidence="5 6">
    <name type="scientific">Mizuhopecten yessoensis</name>
    <name type="common">Japanese scallop</name>
    <name type="synonym">Patinopecten yessoensis</name>
    <dbReference type="NCBI Taxonomy" id="6573"/>
    <lineage>
        <taxon>Eukaryota</taxon>
        <taxon>Metazoa</taxon>
        <taxon>Spiralia</taxon>
        <taxon>Lophotrochozoa</taxon>
        <taxon>Mollusca</taxon>
        <taxon>Bivalvia</taxon>
        <taxon>Autobranchia</taxon>
        <taxon>Pteriomorphia</taxon>
        <taxon>Pectinida</taxon>
        <taxon>Pectinoidea</taxon>
        <taxon>Pectinidae</taxon>
        <taxon>Mizuhopecten</taxon>
    </lineage>
</organism>
<keyword evidence="3" id="KW-0472">Membrane</keyword>
<keyword evidence="3" id="KW-1133">Transmembrane helix</keyword>
<evidence type="ECO:0000256" key="1">
    <source>
        <dbReference type="SAM" id="Coils"/>
    </source>
</evidence>
<evidence type="ECO:0000313" key="5">
    <source>
        <dbReference type="EMBL" id="OWF42377.1"/>
    </source>
</evidence>
<evidence type="ECO:0000259" key="4">
    <source>
        <dbReference type="Pfam" id="PF01145"/>
    </source>
</evidence>
<feature type="transmembrane region" description="Helical" evidence="3">
    <location>
        <begin position="286"/>
        <end position="306"/>
    </location>
</feature>
<sequence length="616" mass="69858">MAEGGDPKDRVEGMEDDEYVEDRKKTQDFWDTVRKVMQQQQALQVYDDQGPIVTLPQLVKKWSSHIDDTIDGVGEAFPSRDSPQEEICSPPPPSEMSPEDFHPPPYSKSRPPPPLYHELDKPKLPSEFGHTYGKSPKRKYLYTDPETPEVEVELIQVAPVATMTEMPPRRTQYMETSISAGPTRESYRRPSLDAAVNLSRIPGRASPEVFADTEIDDLPPGVEDKNPPPPTQLATVRRDEAARDVESARTRESETYECTSCGRFNHVATRVGRFFLRQKEHSTGRFLLLVGAIVAFLGIVVFLGVFPNSFVYVEHYEIALLKNTFTGAVDRSVTYYPGCYVLGPEREFVKFPGSAVFVSLTEAVFTKDKLEITITFHFQYFIRPSELGELHRKFGTDYKEVIESVIRSRVKNSAIYLSVDEFRFNRTYIEKKFFDIVKSRLQGTCCPDCCPSCTNATVCSVCDTSSMCDPIYHVDVRYFQLSAVVIDPQVSERYLQSLLLKVNAEKEFFRQNHTVLVKQTEQQVEQIKNKANEMVRAGEAEGAATLVVAEANREANITTSYVAALWTMYTRLGITDMDHKLSLMMVRALEDVNVKGNLYRGYRYANQTQTFVTPSG</sequence>
<dbReference type="AlphaFoldDB" id="A0A210Q0X3"/>
<proteinExistence type="predicted"/>
<dbReference type="InterPro" id="IPR001107">
    <property type="entry name" value="Band_7"/>
</dbReference>
<accession>A0A210Q0X3</accession>
<evidence type="ECO:0000313" key="6">
    <source>
        <dbReference type="Proteomes" id="UP000242188"/>
    </source>
</evidence>
<dbReference type="Proteomes" id="UP000242188">
    <property type="component" value="Unassembled WGS sequence"/>
</dbReference>
<keyword evidence="3" id="KW-0812">Transmembrane</keyword>
<keyword evidence="6" id="KW-1185">Reference proteome</keyword>
<feature type="region of interest" description="Disordered" evidence="2">
    <location>
        <begin position="69"/>
        <end position="144"/>
    </location>
</feature>